<dbReference type="Pfam" id="PF00753">
    <property type="entry name" value="Lactamase_B"/>
    <property type="match status" value="1"/>
</dbReference>
<proteinExistence type="predicted"/>
<protein>
    <submittedName>
        <fullName evidence="2">Metallo-beta-lactamase superfamily protein</fullName>
    </submittedName>
</protein>
<evidence type="ECO:0000259" key="1">
    <source>
        <dbReference type="SMART" id="SM00849"/>
    </source>
</evidence>
<dbReference type="Gene3D" id="3.60.15.10">
    <property type="entry name" value="Ribonuclease Z/Hydroxyacylglutathione hydrolase-like"/>
    <property type="match status" value="1"/>
</dbReference>
<dbReference type="SUPFAM" id="SSF56281">
    <property type="entry name" value="Metallo-hydrolase/oxidoreductase"/>
    <property type="match status" value="1"/>
</dbReference>
<dbReference type="EMBL" id="GDID01002002">
    <property type="protein sequence ID" value="JAP94604.1"/>
    <property type="molecule type" value="Transcribed_RNA"/>
</dbReference>
<organism evidence="2">
    <name type="scientific">Trepomonas sp. PC1</name>
    <dbReference type="NCBI Taxonomy" id="1076344"/>
    <lineage>
        <taxon>Eukaryota</taxon>
        <taxon>Metamonada</taxon>
        <taxon>Diplomonadida</taxon>
        <taxon>Hexamitidae</taxon>
        <taxon>Hexamitinae</taxon>
        <taxon>Trepomonas</taxon>
    </lineage>
</organism>
<reference evidence="2" key="1">
    <citation type="submission" date="2015-07" db="EMBL/GenBank/DDBJ databases">
        <title>Adaptation to a free-living lifestyle via gene acquisitions in the diplomonad Trepomonas sp. PC1.</title>
        <authorList>
            <person name="Xu F."/>
            <person name="Jerlstrom-Hultqvist J."/>
            <person name="Kolisko M."/>
            <person name="Simpson A.G.B."/>
            <person name="Roger A.J."/>
            <person name="Svard S.G."/>
            <person name="Andersson J.O."/>
        </authorList>
    </citation>
    <scope>NUCLEOTIDE SEQUENCE</scope>
    <source>
        <strain evidence="2">PC1</strain>
    </source>
</reference>
<dbReference type="InterPro" id="IPR037482">
    <property type="entry name" value="ST1585_MBL-fold"/>
</dbReference>
<dbReference type="CDD" id="cd07726">
    <property type="entry name" value="ST1585-like_MBL-fold"/>
    <property type="match status" value="1"/>
</dbReference>
<feature type="domain" description="Metallo-beta-lactamase" evidence="1">
    <location>
        <begin position="15"/>
        <end position="213"/>
    </location>
</feature>
<name>A0A146KFE5_9EUKA</name>
<dbReference type="InterPro" id="IPR001279">
    <property type="entry name" value="Metallo-B-lactamas"/>
</dbReference>
<gene>
    <name evidence="2" type="ORF">TPC1_12681</name>
</gene>
<dbReference type="SMART" id="SM00849">
    <property type="entry name" value="Lactamase_B"/>
    <property type="match status" value="1"/>
</dbReference>
<dbReference type="PANTHER" id="PTHR42951:SF4">
    <property type="entry name" value="ACYL-COENZYME A THIOESTERASE MBLAC2"/>
    <property type="match status" value="1"/>
</dbReference>
<sequence>MSVTRIDTKFLRGEFCGVFHVEHEGIHSIVEVGSTLSVPYIVGYLKDKQIGLDVIKNVFITHVHLDHSGGAGLLLQSLPNATIYTHSAGVTHIVNPHAKLVPGAVEVYGQETFDKDYPNIVGCDQSRVKAMKDSEIVDNFQCIEAHGHAYHHCMFLFKPLRYLFSGDGMGFGFKEINMCPLLCTSPTQFDFQQWMLTLQKIRQLDIDFIQPTHFDRFEKSQFEKLFQSVQRQLEAYQQIILTKKTKEEVKQAYMDVVQSELKQYNCDNVEKAYQMIYGDINFEGIWYRVTRLKK</sequence>
<evidence type="ECO:0000313" key="2">
    <source>
        <dbReference type="EMBL" id="JAP94604.1"/>
    </source>
</evidence>
<accession>A0A146KFE5</accession>
<dbReference type="PANTHER" id="PTHR42951">
    <property type="entry name" value="METALLO-BETA-LACTAMASE DOMAIN-CONTAINING"/>
    <property type="match status" value="1"/>
</dbReference>
<dbReference type="InterPro" id="IPR050855">
    <property type="entry name" value="NDM-1-like"/>
</dbReference>
<dbReference type="InterPro" id="IPR036866">
    <property type="entry name" value="RibonucZ/Hydroxyglut_hydro"/>
</dbReference>
<dbReference type="AlphaFoldDB" id="A0A146KFE5"/>